<reference evidence="2 3" key="1">
    <citation type="submission" date="2013-09" db="EMBL/GenBank/DDBJ databases">
        <title>Corchorus capsularis genome sequencing.</title>
        <authorList>
            <person name="Alam M."/>
            <person name="Haque M.S."/>
            <person name="Islam M.S."/>
            <person name="Emdad E.M."/>
            <person name="Islam M.M."/>
            <person name="Ahmed B."/>
            <person name="Halim A."/>
            <person name="Hossen Q.M.M."/>
            <person name="Hossain M.Z."/>
            <person name="Ahmed R."/>
            <person name="Khan M.M."/>
            <person name="Islam R."/>
            <person name="Rashid M.M."/>
            <person name="Khan S.A."/>
            <person name="Rahman M.S."/>
            <person name="Alam M."/>
        </authorList>
    </citation>
    <scope>NUCLEOTIDE SEQUENCE [LARGE SCALE GENOMIC DNA]</scope>
    <source>
        <strain evidence="3">cv. CVL-1</strain>
        <tissue evidence="2">Whole seedling</tissue>
    </source>
</reference>
<feature type="domain" description="Putative plant transposon protein" evidence="1">
    <location>
        <begin position="73"/>
        <end position="267"/>
    </location>
</feature>
<dbReference type="OMA" id="SYMERME"/>
<sequence length="380" mass="44721">MSRRVRARASTSQAAPIEEETTIQPYLSVPPPIFVDNECQKWYGAKCNNSFIIEKVLPTNIDQELGVSQLFVNRGWGSLLQVDGYYYPNLVKQFYANMDKERDGYSYTINTMVKGKYIVVDEEYLCRLLDLNNEGSMFYFTYVNGEQRTATESTWKRDGALRSFDIPLGMDNQGSREVRVKYMEPRDRLVCYLLHHNVIHRSSNKHKLRTEDFYVVDKLCHGLGHCNRIPMARLLLSRMWEVVHSSHEDKAFVFPLLISKILVNEGVEVDGEYCFNNEDNVIDVNCLSHLGLRRRVVANVLHWYNVQRRTYAQGLEQSQGSRQPSLEVDEENFQELPMREFQQLMIREMRQHRSEMRSYMERMEDTLRDSMGQRRPRRGR</sequence>
<evidence type="ECO:0000313" key="2">
    <source>
        <dbReference type="EMBL" id="OMO61346.1"/>
    </source>
</evidence>
<protein>
    <recommendedName>
        <fullName evidence="1">Putative plant transposon protein domain-containing protein</fullName>
    </recommendedName>
</protein>
<dbReference type="OrthoDB" id="1830237at2759"/>
<gene>
    <name evidence="2" type="ORF">CCACVL1_23589</name>
</gene>
<comment type="caution">
    <text evidence="2">The sequence shown here is derived from an EMBL/GenBank/DDBJ whole genome shotgun (WGS) entry which is preliminary data.</text>
</comment>
<dbReference type="Pfam" id="PF20167">
    <property type="entry name" value="Transposase_32"/>
    <property type="match status" value="1"/>
</dbReference>
<organism evidence="2 3">
    <name type="scientific">Corchorus capsularis</name>
    <name type="common">Jute</name>
    <dbReference type="NCBI Taxonomy" id="210143"/>
    <lineage>
        <taxon>Eukaryota</taxon>
        <taxon>Viridiplantae</taxon>
        <taxon>Streptophyta</taxon>
        <taxon>Embryophyta</taxon>
        <taxon>Tracheophyta</taxon>
        <taxon>Spermatophyta</taxon>
        <taxon>Magnoliopsida</taxon>
        <taxon>eudicotyledons</taxon>
        <taxon>Gunneridae</taxon>
        <taxon>Pentapetalae</taxon>
        <taxon>rosids</taxon>
        <taxon>malvids</taxon>
        <taxon>Malvales</taxon>
        <taxon>Malvaceae</taxon>
        <taxon>Grewioideae</taxon>
        <taxon>Apeibeae</taxon>
        <taxon>Corchorus</taxon>
    </lineage>
</organism>
<dbReference type="AlphaFoldDB" id="A0A1R3GTG8"/>
<keyword evidence="3" id="KW-1185">Reference proteome</keyword>
<accession>A0A1R3GTG8</accession>
<dbReference type="Gramene" id="OMO61346">
    <property type="protein sequence ID" value="OMO61346"/>
    <property type="gene ID" value="CCACVL1_23589"/>
</dbReference>
<name>A0A1R3GTG8_COCAP</name>
<evidence type="ECO:0000259" key="1">
    <source>
        <dbReference type="Pfam" id="PF20167"/>
    </source>
</evidence>
<dbReference type="InterPro" id="IPR046796">
    <property type="entry name" value="Transposase_32_dom"/>
</dbReference>
<proteinExistence type="predicted"/>
<dbReference type="Proteomes" id="UP000188268">
    <property type="component" value="Unassembled WGS sequence"/>
</dbReference>
<dbReference type="EMBL" id="AWWV01013495">
    <property type="protein sequence ID" value="OMO61346.1"/>
    <property type="molecule type" value="Genomic_DNA"/>
</dbReference>
<evidence type="ECO:0000313" key="3">
    <source>
        <dbReference type="Proteomes" id="UP000188268"/>
    </source>
</evidence>